<protein>
    <recommendedName>
        <fullName evidence="4">SOSS complex subunit C</fullName>
    </recommendedName>
</protein>
<dbReference type="AlphaFoldDB" id="A0A9P0AN80"/>
<organism evidence="2 3">
    <name type="scientific">Bemisia tabaci</name>
    <name type="common">Sweetpotato whitefly</name>
    <name type="synonym">Aleurodes tabaci</name>
    <dbReference type="NCBI Taxonomy" id="7038"/>
    <lineage>
        <taxon>Eukaryota</taxon>
        <taxon>Metazoa</taxon>
        <taxon>Ecdysozoa</taxon>
        <taxon>Arthropoda</taxon>
        <taxon>Hexapoda</taxon>
        <taxon>Insecta</taxon>
        <taxon>Pterygota</taxon>
        <taxon>Neoptera</taxon>
        <taxon>Paraneoptera</taxon>
        <taxon>Hemiptera</taxon>
        <taxon>Sternorrhyncha</taxon>
        <taxon>Aleyrodoidea</taxon>
        <taxon>Aleyrodidae</taxon>
        <taxon>Aleyrodinae</taxon>
        <taxon>Bemisia</taxon>
    </lineage>
</organism>
<dbReference type="PANTHER" id="PTHR31526">
    <property type="entry name" value="SOSS COMPLEX SUBUNIT C"/>
    <property type="match status" value="1"/>
</dbReference>
<evidence type="ECO:0000313" key="3">
    <source>
        <dbReference type="Proteomes" id="UP001152759"/>
    </source>
</evidence>
<name>A0A9P0AN80_BEMTA</name>
<evidence type="ECO:0000313" key="2">
    <source>
        <dbReference type="EMBL" id="CAH0395497.1"/>
    </source>
</evidence>
<gene>
    <name evidence="2" type="ORF">BEMITA_LOCUS13677</name>
</gene>
<dbReference type="Proteomes" id="UP001152759">
    <property type="component" value="Chromosome 9"/>
</dbReference>
<dbReference type="Pfam" id="PF15925">
    <property type="entry name" value="SOSSC"/>
    <property type="match status" value="1"/>
</dbReference>
<dbReference type="EMBL" id="OU963870">
    <property type="protein sequence ID" value="CAH0395497.1"/>
    <property type="molecule type" value="Genomic_DNA"/>
</dbReference>
<accession>A0A9P0AN80</accession>
<reference evidence="2" key="1">
    <citation type="submission" date="2021-12" db="EMBL/GenBank/DDBJ databases">
        <authorList>
            <person name="King R."/>
        </authorList>
    </citation>
    <scope>NUCLEOTIDE SEQUENCE</scope>
</reference>
<dbReference type="GO" id="GO:0005654">
    <property type="term" value="C:nucleoplasm"/>
    <property type="evidence" value="ECO:0007669"/>
    <property type="project" value="TreeGrafter"/>
</dbReference>
<keyword evidence="3" id="KW-1185">Reference proteome</keyword>
<dbReference type="InterPro" id="IPR031821">
    <property type="entry name" value="SOSSC"/>
</dbReference>
<sequence length="103" mass="11475">MKFECMTKKMAFSSQNAREIANRKLIEDLQVKKQMLLKQGVNPGLNTIGSQNNCVFGSSEAHVPNAATLAHNLALQTSFGYYIKQDSSFGNLILPVIPRFENK</sequence>
<dbReference type="PANTHER" id="PTHR31526:SF2">
    <property type="entry name" value="SOSS COMPLEX SUBUNIT C"/>
    <property type="match status" value="1"/>
</dbReference>
<comment type="similarity">
    <text evidence="1">Belongs to the SOSS-C family.</text>
</comment>
<dbReference type="GO" id="GO:0070876">
    <property type="term" value="C:SOSS complex"/>
    <property type="evidence" value="ECO:0007669"/>
    <property type="project" value="InterPro"/>
</dbReference>
<dbReference type="GO" id="GO:0006281">
    <property type="term" value="P:DNA repair"/>
    <property type="evidence" value="ECO:0007669"/>
    <property type="project" value="InterPro"/>
</dbReference>
<evidence type="ECO:0008006" key="4">
    <source>
        <dbReference type="Google" id="ProtNLM"/>
    </source>
</evidence>
<evidence type="ECO:0000256" key="1">
    <source>
        <dbReference type="ARBA" id="ARBA00007829"/>
    </source>
</evidence>
<proteinExistence type="inferred from homology"/>